<gene>
    <name evidence="6" type="ORF">ACH5RR_040446</name>
</gene>
<protein>
    <submittedName>
        <fullName evidence="6">Uncharacterized protein</fullName>
    </submittedName>
</protein>
<dbReference type="GO" id="GO:0016746">
    <property type="term" value="F:acyltransferase activity"/>
    <property type="evidence" value="ECO:0007669"/>
    <property type="project" value="UniProtKB-KW"/>
</dbReference>
<dbReference type="EMBL" id="JBJUIK010000017">
    <property type="protein sequence ID" value="KAL3497714.1"/>
    <property type="molecule type" value="Genomic_DNA"/>
</dbReference>
<keyword evidence="7" id="KW-1185">Reference proteome</keyword>
<accession>A0ABD2XRW6</accession>
<dbReference type="PANTHER" id="PTHR31623:SF118">
    <property type="entry name" value="BAHD ACYLTRANSFERASE"/>
    <property type="match status" value="1"/>
</dbReference>
<dbReference type="InterPro" id="IPR023213">
    <property type="entry name" value="CAT-like_dom_sf"/>
</dbReference>
<evidence type="ECO:0000256" key="2">
    <source>
        <dbReference type="ARBA" id="ARBA00011245"/>
    </source>
</evidence>
<comment type="caution">
    <text evidence="6">The sequence shown here is derived from an EMBL/GenBank/DDBJ whole genome shotgun (WGS) entry which is preliminary data.</text>
</comment>
<evidence type="ECO:0000256" key="4">
    <source>
        <dbReference type="ARBA" id="ARBA00022679"/>
    </source>
</evidence>
<comment type="similarity">
    <text evidence="1">Belongs to the plant acyltransferase family.</text>
</comment>
<name>A0ABD2XRW6_9GENT</name>
<reference evidence="6 7" key="1">
    <citation type="submission" date="2024-11" db="EMBL/GenBank/DDBJ databases">
        <title>A near-complete genome assembly of Cinchona calisaya.</title>
        <authorList>
            <person name="Lian D.C."/>
            <person name="Zhao X.W."/>
            <person name="Wei L."/>
        </authorList>
    </citation>
    <scope>NUCLEOTIDE SEQUENCE [LARGE SCALE GENOMIC DNA]</scope>
    <source>
        <tissue evidence="6">Nenye</tissue>
    </source>
</reference>
<evidence type="ECO:0000256" key="5">
    <source>
        <dbReference type="ARBA" id="ARBA00023315"/>
    </source>
</evidence>
<keyword evidence="5" id="KW-0012">Acyltransferase</keyword>
<comment type="subunit">
    <text evidence="2">Monomer.</text>
</comment>
<evidence type="ECO:0000256" key="3">
    <source>
        <dbReference type="ARBA" id="ARBA00022589"/>
    </source>
</evidence>
<sequence length="115" mass="12883">MKSIAAALKNAAAGFFKKFGNGLTADKCYLLICESIEAETKMIRENKSEIEVYRCSSLCRYPFNEMNFGLGKPIWVGMFNSKIKNTFILMDSLKPGGIEALVTLEKDKMAILEKD</sequence>
<dbReference type="PANTHER" id="PTHR31623">
    <property type="entry name" value="F21J9.9"/>
    <property type="match status" value="1"/>
</dbReference>
<keyword evidence="3" id="KW-0017">Alkaloid metabolism</keyword>
<organism evidence="6 7">
    <name type="scientific">Cinchona calisaya</name>
    <dbReference type="NCBI Taxonomy" id="153742"/>
    <lineage>
        <taxon>Eukaryota</taxon>
        <taxon>Viridiplantae</taxon>
        <taxon>Streptophyta</taxon>
        <taxon>Embryophyta</taxon>
        <taxon>Tracheophyta</taxon>
        <taxon>Spermatophyta</taxon>
        <taxon>Magnoliopsida</taxon>
        <taxon>eudicotyledons</taxon>
        <taxon>Gunneridae</taxon>
        <taxon>Pentapetalae</taxon>
        <taxon>asterids</taxon>
        <taxon>lamiids</taxon>
        <taxon>Gentianales</taxon>
        <taxon>Rubiaceae</taxon>
        <taxon>Cinchonoideae</taxon>
        <taxon>Cinchoneae</taxon>
        <taxon>Cinchona</taxon>
    </lineage>
</organism>
<proteinExistence type="inferred from homology"/>
<dbReference type="GO" id="GO:0009820">
    <property type="term" value="P:alkaloid metabolic process"/>
    <property type="evidence" value="ECO:0007669"/>
    <property type="project" value="UniProtKB-KW"/>
</dbReference>
<dbReference type="Proteomes" id="UP001630127">
    <property type="component" value="Unassembled WGS sequence"/>
</dbReference>
<evidence type="ECO:0000313" key="6">
    <source>
        <dbReference type="EMBL" id="KAL3497714.1"/>
    </source>
</evidence>
<evidence type="ECO:0000256" key="1">
    <source>
        <dbReference type="ARBA" id="ARBA00009861"/>
    </source>
</evidence>
<evidence type="ECO:0000313" key="7">
    <source>
        <dbReference type="Proteomes" id="UP001630127"/>
    </source>
</evidence>
<dbReference type="AlphaFoldDB" id="A0ABD2XRW6"/>
<keyword evidence="4" id="KW-0808">Transferase</keyword>
<dbReference type="Pfam" id="PF02458">
    <property type="entry name" value="Transferase"/>
    <property type="match status" value="1"/>
</dbReference>
<dbReference type="Gene3D" id="3.30.559.10">
    <property type="entry name" value="Chloramphenicol acetyltransferase-like domain"/>
    <property type="match status" value="1"/>
</dbReference>